<dbReference type="RefSeq" id="WP_203376214.1">
    <property type="nucleotide sequence ID" value="NZ_JAENHP010000003.1"/>
</dbReference>
<evidence type="ECO:0000313" key="2">
    <source>
        <dbReference type="EMBL" id="MBM2616315.1"/>
    </source>
</evidence>
<feature type="domain" description="Flavodoxin-like" evidence="1">
    <location>
        <begin position="8"/>
        <end position="156"/>
    </location>
</feature>
<organism evidence="2 3">
    <name type="scientific">Paractinoplanes ovalisporus</name>
    <dbReference type="NCBI Taxonomy" id="2810368"/>
    <lineage>
        <taxon>Bacteria</taxon>
        <taxon>Bacillati</taxon>
        <taxon>Actinomycetota</taxon>
        <taxon>Actinomycetes</taxon>
        <taxon>Micromonosporales</taxon>
        <taxon>Micromonosporaceae</taxon>
        <taxon>Paractinoplanes</taxon>
    </lineage>
</organism>
<dbReference type="PANTHER" id="PTHR38030">
    <property type="entry name" value="PROTOPORPHYRINOGEN IX DEHYDROGENASE [MENAQUINONE]"/>
    <property type="match status" value="1"/>
</dbReference>
<dbReference type="InterPro" id="IPR008254">
    <property type="entry name" value="Flavodoxin/NO_synth"/>
</dbReference>
<evidence type="ECO:0000313" key="3">
    <source>
        <dbReference type="Proteomes" id="UP000632138"/>
    </source>
</evidence>
<accession>A0ABS2A907</accession>
<dbReference type="PROSITE" id="PS50902">
    <property type="entry name" value="FLAVODOXIN_LIKE"/>
    <property type="match status" value="1"/>
</dbReference>
<keyword evidence="3" id="KW-1185">Reference proteome</keyword>
<dbReference type="EMBL" id="JAENHP010000003">
    <property type="protein sequence ID" value="MBM2616315.1"/>
    <property type="molecule type" value="Genomic_DNA"/>
</dbReference>
<evidence type="ECO:0000259" key="1">
    <source>
        <dbReference type="PROSITE" id="PS50902"/>
    </source>
</evidence>
<dbReference type="Gene3D" id="3.40.50.360">
    <property type="match status" value="1"/>
</dbReference>
<name>A0ABS2A907_9ACTN</name>
<dbReference type="Pfam" id="PF12724">
    <property type="entry name" value="Flavodoxin_5"/>
    <property type="match status" value="1"/>
</dbReference>
<proteinExistence type="predicted"/>
<protein>
    <recommendedName>
        <fullName evidence="1">Flavodoxin-like domain-containing protein</fullName>
    </recommendedName>
</protein>
<dbReference type="SUPFAM" id="SSF52218">
    <property type="entry name" value="Flavoproteins"/>
    <property type="match status" value="1"/>
</dbReference>
<reference evidence="2 3" key="1">
    <citation type="submission" date="2021-01" db="EMBL/GenBank/DDBJ databases">
        <title>Actinoplanes sp. nov. LDG1-06 isolated from lichen.</title>
        <authorList>
            <person name="Saeng-In P."/>
            <person name="Phongsopitanun W."/>
            <person name="Kanchanasin P."/>
            <person name="Yuki M."/>
            <person name="Kudo T."/>
            <person name="Ohkuma M."/>
            <person name="Tanasupawat S."/>
        </authorList>
    </citation>
    <scope>NUCLEOTIDE SEQUENCE [LARGE SCALE GENOMIC DNA]</scope>
    <source>
        <strain evidence="2 3">LDG1-06</strain>
    </source>
</reference>
<sequence>MSTLPTRVLVAYATKNGSTREVADLIGTLAHDAGRPIEVVPAHAVAGRLHGYGLIVLGAPLYSGRWHRDARRFLKRHRTDLGTVPVAVFALGPRRDDEEAWHRSWEQLHRALAAVPWLTPVAVGLFGGADPRRRGRSERRDLRDWAAIGEWTRTLLDRSPASPQAETTGQ</sequence>
<gene>
    <name evidence="2" type="ORF">JIG36_12185</name>
</gene>
<dbReference type="InterPro" id="IPR026816">
    <property type="entry name" value="Flavodoxin_dom"/>
</dbReference>
<dbReference type="PANTHER" id="PTHR38030:SF2">
    <property type="entry name" value="PROTOPORPHYRINOGEN IX DEHYDROGENASE [QUINONE]"/>
    <property type="match status" value="1"/>
</dbReference>
<dbReference type="InterPro" id="IPR052200">
    <property type="entry name" value="Protoporphyrinogen_IX_DH"/>
</dbReference>
<dbReference type="Proteomes" id="UP000632138">
    <property type="component" value="Unassembled WGS sequence"/>
</dbReference>
<comment type="caution">
    <text evidence="2">The sequence shown here is derived from an EMBL/GenBank/DDBJ whole genome shotgun (WGS) entry which is preliminary data.</text>
</comment>
<dbReference type="InterPro" id="IPR029039">
    <property type="entry name" value="Flavoprotein-like_sf"/>
</dbReference>